<dbReference type="Proteomes" id="UP000186895">
    <property type="component" value="Unassembled WGS sequence"/>
</dbReference>
<dbReference type="EMBL" id="FTMN01000003">
    <property type="protein sequence ID" value="SIQ30255.1"/>
    <property type="molecule type" value="Genomic_DNA"/>
</dbReference>
<keyword evidence="2" id="KW-1185">Reference proteome</keyword>
<protein>
    <submittedName>
        <fullName evidence="1">Uncharacterized protein</fullName>
    </submittedName>
</protein>
<dbReference type="STRING" id="49186.SAMN05421647_103428"/>
<dbReference type="AlphaFoldDB" id="A0A1N6RN60"/>
<evidence type="ECO:0000313" key="1">
    <source>
        <dbReference type="EMBL" id="SIQ30255.1"/>
    </source>
</evidence>
<proteinExistence type="predicted"/>
<evidence type="ECO:0000313" key="2">
    <source>
        <dbReference type="Proteomes" id="UP000186895"/>
    </source>
</evidence>
<name>A0A1N6RN60_9GAMM</name>
<accession>A0A1N6RN60</accession>
<sequence length="90" mass="10267">MSHKNKDLQNQLITEQLSKTQLAVNTLQALHLTVLSIDKIGERPRIRILPGKGCEQLRTGWITRSIKNGLRFTEKVALVAECQVSWEERS</sequence>
<gene>
    <name evidence="1" type="ORF">SAMN05421647_103428</name>
</gene>
<reference evidence="1 2" key="1">
    <citation type="submission" date="2017-01" db="EMBL/GenBank/DDBJ databases">
        <authorList>
            <person name="Mah S.A."/>
            <person name="Swanson W.J."/>
            <person name="Moy G.W."/>
            <person name="Vacquier V.D."/>
        </authorList>
    </citation>
    <scope>NUCLEOTIDE SEQUENCE [LARGE SCALE GENOMIC DNA]</scope>
    <source>
        <strain evidence="1 2">DSM 7027</strain>
    </source>
</reference>
<organism evidence="1 2">
    <name type="scientific">Marinobacterium stanieri</name>
    <dbReference type="NCBI Taxonomy" id="49186"/>
    <lineage>
        <taxon>Bacteria</taxon>
        <taxon>Pseudomonadati</taxon>
        <taxon>Pseudomonadota</taxon>
        <taxon>Gammaproteobacteria</taxon>
        <taxon>Oceanospirillales</taxon>
        <taxon>Oceanospirillaceae</taxon>
        <taxon>Marinobacterium</taxon>
    </lineage>
</organism>
<dbReference type="RefSeq" id="WP_076462555.1">
    <property type="nucleotide sequence ID" value="NZ_FTMN01000003.1"/>
</dbReference>